<keyword evidence="3" id="KW-1185">Reference proteome</keyword>
<name>A0A1B7MVC1_9AGAM</name>
<evidence type="ECO:0000256" key="1">
    <source>
        <dbReference type="SAM" id="Phobius"/>
    </source>
</evidence>
<dbReference type="InParanoid" id="A0A1B7MVC1"/>
<organism evidence="2 3">
    <name type="scientific">Rhizopogon vinicolor AM-OR11-026</name>
    <dbReference type="NCBI Taxonomy" id="1314800"/>
    <lineage>
        <taxon>Eukaryota</taxon>
        <taxon>Fungi</taxon>
        <taxon>Dikarya</taxon>
        <taxon>Basidiomycota</taxon>
        <taxon>Agaricomycotina</taxon>
        <taxon>Agaricomycetes</taxon>
        <taxon>Agaricomycetidae</taxon>
        <taxon>Boletales</taxon>
        <taxon>Suillineae</taxon>
        <taxon>Rhizopogonaceae</taxon>
        <taxon>Rhizopogon</taxon>
    </lineage>
</organism>
<reference evidence="2 3" key="1">
    <citation type="submission" date="2016-06" db="EMBL/GenBank/DDBJ databases">
        <title>Comparative genomics of the ectomycorrhizal sister species Rhizopogon vinicolor and Rhizopogon vesiculosus (Basidiomycota: Boletales) reveals a divergence of the mating type B locus.</title>
        <authorList>
            <consortium name="DOE Joint Genome Institute"/>
            <person name="Mujic A.B."/>
            <person name="Kuo A."/>
            <person name="Tritt A."/>
            <person name="Lipzen A."/>
            <person name="Chen C."/>
            <person name="Johnson J."/>
            <person name="Sharma A."/>
            <person name="Barry K."/>
            <person name="Grigoriev I.V."/>
            <person name="Spatafora J.W."/>
        </authorList>
    </citation>
    <scope>NUCLEOTIDE SEQUENCE [LARGE SCALE GENOMIC DNA]</scope>
    <source>
        <strain evidence="2 3">AM-OR11-026</strain>
    </source>
</reference>
<proteinExistence type="predicted"/>
<dbReference type="EMBL" id="KV448409">
    <property type="protein sequence ID" value="OAX36546.1"/>
    <property type="molecule type" value="Genomic_DNA"/>
</dbReference>
<dbReference type="AlphaFoldDB" id="A0A1B7MVC1"/>
<keyword evidence="1" id="KW-0472">Membrane</keyword>
<feature type="transmembrane region" description="Helical" evidence="1">
    <location>
        <begin position="12"/>
        <end position="33"/>
    </location>
</feature>
<dbReference type="Proteomes" id="UP000092154">
    <property type="component" value="Unassembled WGS sequence"/>
</dbReference>
<protein>
    <submittedName>
        <fullName evidence="2">Uncharacterized protein</fullName>
    </submittedName>
</protein>
<keyword evidence="1" id="KW-1133">Transmembrane helix</keyword>
<evidence type="ECO:0000313" key="3">
    <source>
        <dbReference type="Proteomes" id="UP000092154"/>
    </source>
</evidence>
<sequence>MSNQLEEIVTYLYWNNYTSVIILTLISYEYLLLLEKELLNGSFLSINLNQVLITMIGADQICLEKAVVVDDMPLHCCSIPWSRPCTALWHLGRAGVYACNTVRPKFVGQINAHWSWNGPLMQLL</sequence>
<evidence type="ECO:0000313" key="2">
    <source>
        <dbReference type="EMBL" id="OAX36546.1"/>
    </source>
</evidence>
<dbReference type="OrthoDB" id="10556680at2759"/>
<accession>A0A1B7MVC1</accession>
<keyword evidence="1" id="KW-0812">Transmembrane</keyword>
<gene>
    <name evidence="2" type="ORF">K503DRAFT_291326</name>
</gene>